<dbReference type="OrthoDB" id="9808130at2"/>
<evidence type="ECO:0000313" key="2">
    <source>
        <dbReference type="EMBL" id="KEA60659.1"/>
    </source>
</evidence>
<organism evidence="2">
    <name type="scientific">Burkholderia cenocepacia</name>
    <dbReference type="NCBI Taxonomy" id="95486"/>
    <lineage>
        <taxon>Bacteria</taxon>
        <taxon>Pseudomonadati</taxon>
        <taxon>Pseudomonadota</taxon>
        <taxon>Betaproteobacteria</taxon>
        <taxon>Burkholderiales</taxon>
        <taxon>Burkholderiaceae</taxon>
        <taxon>Burkholderia</taxon>
        <taxon>Burkholderia cepacia complex</taxon>
    </lineage>
</organism>
<feature type="domain" description="Stress-response A/B barrel" evidence="1">
    <location>
        <begin position="2"/>
        <end position="97"/>
    </location>
</feature>
<dbReference type="PANTHER" id="PTHR37832:SF1">
    <property type="entry name" value="STRESS-RESPONSE A_B BARREL DOMAIN-CONTAINING PROTEIN"/>
    <property type="match status" value="1"/>
</dbReference>
<protein>
    <submittedName>
        <fullName evidence="2">Stress responsive protein</fullName>
    </submittedName>
</protein>
<evidence type="ECO:0000259" key="1">
    <source>
        <dbReference type="PROSITE" id="PS51502"/>
    </source>
</evidence>
<sequence>MIRRVVMWNVAGATDHERATARASVKTAFESLRGRIPGMTHLEVGTDLGAADRACDLILVAEFESREALDGYATHPEHARVYDALTGLRTARHQVDYATE</sequence>
<dbReference type="InterPro" id="IPR013097">
    <property type="entry name" value="Dabb"/>
</dbReference>
<dbReference type="EMBL" id="JJOA01000005">
    <property type="protein sequence ID" value="KEA60659.1"/>
    <property type="molecule type" value="Genomic_DNA"/>
</dbReference>
<dbReference type="PROSITE" id="PS51502">
    <property type="entry name" value="S_R_A_B_BARREL"/>
    <property type="match status" value="1"/>
</dbReference>
<dbReference type="Gene3D" id="3.30.70.100">
    <property type="match status" value="1"/>
</dbReference>
<name>A0A071MIF5_9BURK</name>
<gene>
    <name evidence="2" type="ORF">DT99_06370</name>
</gene>
<dbReference type="PANTHER" id="PTHR37832">
    <property type="entry name" value="BLL2683 PROTEIN"/>
    <property type="match status" value="1"/>
</dbReference>
<accession>A0A071MIF5</accession>
<dbReference type="SUPFAM" id="SSF54909">
    <property type="entry name" value="Dimeric alpha+beta barrel"/>
    <property type="match status" value="1"/>
</dbReference>
<comment type="caution">
    <text evidence="2">The sequence shown here is derived from an EMBL/GenBank/DDBJ whole genome shotgun (WGS) entry which is preliminary data.</text>
</comment>
<dbReference type="Pfam" id="PF07876">
    <property type="entry name" value="Dabb"/>
    <property type="match status" value="1"/>
</dbReference>
<proteinExistence type="predicted"/>
<dbReference type="SMART" id="SM00886">
    <property type="entry name" value="Dabb"/>
    <property type="match status" value="1"/>
</dbReference>
<reference evidence="2" key="1">
    <citation type="submission" date="2014-04" db="EMBL/GenBank/DDBJ databases">
        <title>In planta biocontrol of soil-borne Fusarium wilt of banana through a plant endophytic bacterium, Burkholderia cenocepacia 869T2.</title>
        <authorList>
            <person name="Ho Y.-N."/>
            <person name="Chiang H.-M."/>
            <person name="Chao C.-P."/>
            <person name="Su C.-C."/>
            <person name="Hsu H.-F."/>
            <person name="Guo C.-T."/>
            <person name="Hsieh J.-L."/>
            <person name="Huang C.-C."/>
        </authorList>
    </citation>
    <scope>NUCLEOTIDE SEQUENCE [LARGE SCALE GENOMIC DNA]</scope>
    <source>
        <strain evidence="2">869T2</strain>
    </source>
</reference>
<dbReference type="InterPro" id="IPR011008">
    <property type="entry name" value="Dimeric_a/b-barrel"/>
</dbReference>
<dbReference type="AlphaFoldDB" id="A0A071MIF5"/>